<gene>
    <name evidence="4" type="ORF">GCM10009539_51110</name>
</gene>
<evidence type="ECO:0000313" key="5">
    <source>
        <dbReference type="Proteomes" id="UP001500967"/>
    </source>
</evidence>
<dbReference type="InterPro" id="IPR050109">
    <property type="entry name" value="HTH-type_TetR-like_transc_reg"/>
</dbReference>
<dbReference type="EMBL" id="BAAAGX010000020">
    <property type="protein sequence ID" value="GAA0259487.1"/>
    <property type="molecule type" value="Genomic_DNA"/>
</dbReference>
<dbReference type="InterPro" id="IPR009057">
    <property type="entry name" value="Homeodomain-like_sf"/>
</dbReference>
<dbReference type="PRINTS" id="PR00455">
    <property type="entry name" value="HTHTETR"/>
</dbReference>
<dbReference type="PROSITE" id="PS50977">
    <property type="entry name" value="HTH_TETR_2"/>
    <property type="match status" value="1"/>
</dbReference>
<sequence>MIPHPEVTLTTAPLRPPGQKALLAAARLEFAERGYGGASIRDIAHRAAVSLSALYHYYGGKQEMLYALLDEGMDVYEETCAEVLAEVGDDPAERLEALVEALIRFRTGPRGSSQLELTEWRSLNPEQHTALRARQAVATDRFRQVIAAGVEQKVFLTPEPDDARRMIIAGCNAIAQWYQPGGTTPVEVLIDRYAGLALTVVEYRPRRYRRRT</sequence>
<evidence type="ECO:0000256" key="1">
    <source>
        <dbReference type="ARBA" id="ARBA00023125"/>
    </source>
</evidence>
<dbReference type="InterPro" id="IPR041490">
    <property type="entry name" value="KstR2_TetR_C"/>
</dbReference>
<organism evidence="4 5">
    <name type="scientific">Cryptosporangium japonicum</name>
    <dbReference type="NCBI Taxonomy" id="80872"/>
    <lineage>
        <taxon>Bacteria</taxon>
        <taxon>Bacillati</taxon>
        <taxon>Actinomycetota</taxon>
        <taxon>Actinomycetes</taxon>
        <taxon>Cryptosporangiales</taxon>
        <taxon>Cryptosporangiaceae</taxon>
        <taxon>Cryptosporangium</taxon>
    </lineage>
</organism>
<dbReference type="Gene3D" id="1.10.357.10">
    <property type="entry name" value="Tetracycline Repressor, domain 2"/>
    <property type="match status" value="1"/>
</dbReference>
<reference evidence="4 5" key="1">
    <citation type="journal article" date="2019" name="Int. J. Syst. Evol. Microbiol.">
        <title>The Global Catalogue of Microorganisms (GCM) 10K type strain sequencing project: providing services to taxonomists for standard genome sequencing and annotation.</title>
        <authorList>
            <consortium name="The Broad Institute Genomics Platform"/>
            <consortium name="The Broad Institute Genome Sequencing Center for Infectious Disease"/>
            <person name="Wu L."/>
            <person name="Ma J."/>
        </authorList>
    </citation>
    <scope>NUCLEOTIDE SEQUENCE [LARGE SCALE GENOMIC DNA]</scope>
    <source>
        <strain evidence="4 5">JCM 10425</strain>
    </source>
</reference>
<dbReference type="Pfam" id="PF17932">
    <property type="entry name" value="TetR_C_24"/>
    <property type="match status" value="1"/>
</dbReference>
<evidence type="ECO:0000259" key="3">
    <source>
        <dbReference type="PROSITE" id="PS50977"/>
    </source>
</evidence>
<dbReference type="RefSeq" id="WP_344651451.1">
    <property type="nucleotide sequence ID" value="NZ_BAAAGX010000020.1"/>
</dbReference>
<dbReference type="SUPFAM" id="SSF46689">
    <property type="entry name" value="Homeodomain-like"/>
    <property type="match status" value="1"/>
</dbReference>
<dbReference type="SUPFAM" id="SSF48498">
    <property type="entry name" value="Tetracyclin repressor-like, C-terminal domain"/>
    <property type="match status" value="1"/>
</dbReference>
<dbReference type="InterPro" id="IPR036271">
    <property type="entry name" value="Tet_transcr_reg_TetR-rel_C_sf"/>
</dbReference>
<protein>
    <submittedName>
        <fullName evidence="4">TetR/AcrR family transcriptional regulator</fullName>
    </submittedName>
</protein>
<proteinExistence type="predicted"/>
<feature type="domain" description="HTH tetR-type" evidence="3">
    <location>
        <begin position="16"/>
        <end position="76"/>
    </location>
</feature>
<dbReference type="Proteomes" id="UP001500967">
    <property type="component" value="Unassembled WGS sequence"/>
</dbReference>
<feature type="DNA-binding region" description="H-T-H motif" evidence="2">
    <location>
        <begin position="39"/>
        <end position="58"/>
    </location>
</feature>
<evidence type="ECO:0000313" key="4">
    <source>
        <dbReference type="EMBL" id="GAA0259487.1"/>
    </source>
</evidence>
<dbReference type="Gene3D" id="1.10.10.60">
    <property type="entry name" value="Homeodomain-like"/>
    <property type="match status" value="1"/>
</dbReference>
<keyword evidence="5" id="KW-1185">Reference proteome</keyword>
<accession>A0ABN0URS4</accession>
<dbReference type="PANTHER" id="PTHR30055">
    <property type="entry name" value="HTH-TYPE TRANSCRIPTIONAL REGULATOR RUTR"/>
    <property type="match status" value="1"/>
</dbReference>
<comment type="caution">
    <text evidence="4">The sequence shown here is derived from an EMBL/GenBank/DDBJ whole genome shotgun (WGS) entry which is preliminary data.</text>
</comment>
<dbReference type="PANTHER" id="PTHR30055:SF200">
    <property type="entry name" value="HTH-TYPE TRANSCRIPTIONAL REPRESSOR BDCR"/>
    <property type="match status" value="1"/>
</dbReference>
<dbReference type="InterPro" id="IPR001647">
    <property type="entry name" value="HTH_TetR"/>
</dbReference>
<keyword evidence="1 2" id="KW-0238">DNA-binding</keyword>
<name>A0ABN0URS4_9ACTN</name>
<dbReference type="Pfam" id="PF00440">
    <property type="entry name" value="TetR_N"/>
    <property type="match status" value="1"/>
</dbReference>
<evidence type="ECO:0000256" key="2">
    <source>
        <dbReference type="PROSITE-ProRule" id="PRU00335"/>
    </source>
</evidence>